<reference evidence="1 2" key="1">
    <citation type="submission" date="2023-08" db="EMBL/GenBank/DDBJ databases">
        <title>A Necator americanus chromosomal reference genome.</title>
        <authorList>
            <person name="Ilik V."/>
            <person name="Petrzelkova K.J."/>
            <person name="Pardy F."/>
            <person name="Fuh T."/>
            <person name="Niatou-Singa F.S."/>
            <person name="Gouil Q."/>
            <person name="Baker L."/>
            <person name="Ritchie M.E."/>
            <person name="Jex A.R."/>
            <person name="Gazzola D."/>
            <person name="Li H."/>
            <person name="Toshio Fujiwara R."/>
            <person name="Zhan B."/>
            <person name="Aroian R.V."/>
            <person name="Pafco B."/>
            <person name="Schwarz E.M."/>
        </authorList>
    </citation>
    <scope>NUCLEOTIDE SEQUENCE [LARGE SCALE GENOMIC DNA]</scope>
    <source>
        <strain evidence="1 2">Aroian</strain>
        <tissue evidence="1">Whole animal</tissue>
    </source>
</reference>
<dbReference type="EMBL" id="JAVFWL010000005">
    <property type="protein sequence ID" value="KAK6756209.1"/>
    <property type="molecule type" value="Genomic_DNA"/>
</dbReference>
<name>A0ABR1E0N7_NECAM</name>
<protein>
    <submittedName>
        <fullName evidence="1">Uncharacterized protein</fullName>
    </submittedName>
</protein>
<sequence>MTPKQQKISSLETAKAATTILDTMSIRKSTIHIILNLIMKVIMNLITNTTSHIKNIHIMATIITTDLR</sequence>
<comment type="caution">
    <text evidence="1">The sequence shown here is derived from an EMBL/GenBank/DDBJ whole genome shotgun (WGS) entry which is preliminary data.</text>
</comment>
<organism evidence="1 2">
    <name type="scientific">Necator americanus</name>
    <name type="common">Human hookworm</name>
    <dbReference type="NCBI Taxonomy" id="51031"/>
    <lineage>
        <taxon>Eukaryota</taxon>
        <taxon>Metazoa</taxon>
        <taxon>Ecdysozoa</taxon>
        <taxon>Nematoda</taxon>
        <taxon>Chromadorea</taxon>
        <taxon>Rhabditida</taxon>
        <taxon>Rhabditina</taxon>
        <taxon>Rhabditomorpha</taxon>
        <taxon>Strongyloidea</taxon>
        <taxon>Ancylostomatidae</taxon>
        <taxon>Bunostominae</taxon>
        <taxon>Necator</taxon>
    </lineage>
</organism>
<evidence type="ECO:0000313" key="2">
    <source>
        <dbReference type="Proteomes" id="UP001303046"/>
    </source>
</evidence>
<evidence type="ECO:0000313" key="1">
    <source>
        <dbReference type="EMBL" id="KAK6756209.1"/>
    </source>
</evidence>
<dbReference type="Proteomes" id="UP001303046">
    <property type="component" value="Unassembled WGS sequence"/>
</dbReference>
<accession>A0ABR1E0N7</accession>
<gene>
    <name evidence="1" type="primary">Necator_chrV.g19337</name>
    <name evidence="1" type="ORF">RB195_014545</name>
</gene>
<proteinExistence type="predicted"/>
<keyword evidence="2" id="KW-1185">Reference proteome</keyword>